<sequence length="69" mass="7893">MFQVGLQAINRFLWKHNLPKRKNNYNKTIIIGKENGKGGSECKWKVTTCQLISWISPTDAFALSEGIRI</sequence>
<dbReference type="Proteomes" id="UP000030185">
    <property type="component" value="Unassembled WGS sequence"/>
</dbReference>
<dbReference type="STRING" id="153721.MYP_3967"/>
<keyword evidence="2" id="KW-1185">Reference proteome</keyword>
<reference evidence="1 2" key="1">
    <citation type="submission" date="2014-09" db="EMBL/GenBank/DDBJ databases">
        <title>Sporocytophaga myxococcoides PG-01 genome sequencing.</title>
        <authorList>
            <person name="Liu L."/>
            <person name="Gao P.J."/>
            <person name="Chen G.J."/>
            <person name="Wang L.S."/>
        </authorList>
    </citation>
    <scope>NUCLEOTIDE SEQUENCE [LARGE SCALE GENOMIC DNA]</scope>
    <source>
        <strain evidence="1 2">PG-01</strain>
    </source>
</reference>
<name>A0A098LKB5_9BACT</name>
<organism evidence="1 2">
    <name type="scientific">Sporocytophaga myxococcoides</name>
    <dbReference type="NCBI Taxonomy" id="153721"/>
    <lineage>
        <taxon>Bacteria</taxon>
        <taxon>Pseudomonadati</taxon>
        <taxon>Bacteroidota</taxon>
        <taxon>Cytophagia</taxon>
        <taxon>Cytophagales</taxon>
        <taxon>Cytophagaceae</taxon>
        <taxon>Sporocytophaga</taxon>
    </lineage>
</organism>
<comment type="caution">
    <text evidence="1">The sequence shown here is derived from an EMBL/GenBank/DDBJ whole genome shotgun (WGS) entry which is preliminary data.</text>
</comment>
<gene>
    <name evidence="1" type="ORF">MYP_3967</name>
</gene>
<proteinExistence type="predicted"/>
<dbReference type="AlphaFoldDB" id="A0A098LKB5"/>
<evidence type="ECO:0000313" key="1">
    <source>
        <dbReference type="EMBL" id="GAL86737.1"/>
    </source>
</evidence>
<dbReference type="EMBL" id="BBLT01000009">
    <property type="protein sequence ID" value="GAL86737.1"/>
    <property type="molecule type" value="Genomic_DNA"/>
</dbReference>
<protein>
    <submittedName>
        <fullName evidence="1">Uncharacterized protein</fullName>
    </submittedName>
</protein>
<accession>A0A098LKB5</accession>
<evidence type="ECO:0000313" key="2">
    <source>
        <dbReference type="Proteomes" id="UP000030185"/>
    </source>
</evidence>